<comment type="caution">
    <text evidence="3">The sequence shown here is derived from an EMBL/GenBank/DDBJ whole genome shotgun (WGS) entry which is preliminary data.</text>
</comment>
<name>A0A2V3IGV5_9FLOR</name>
<dbReference type="Proteomes" id="UP000247409">
    <property type="component" value="Unassembled WGS sequence"/>
</dbReference>
<accession>A0A2V3IGV5</accession>
<gene>
    <name evidence="3" type="ORF">BWQ96_08951</name>
</gene>
<evidence type="ECO:0000256" key="1">
    <source>
        <dbReference type="SAM" id="MobiDB-lite"/>
    </source>
</evidence>
<dbReference type="AlphaFoldDB" id="A0A2V3IGV5"/>
<dbReference type="InterPro" id="IPR013087">
    <property type="entry name" value="Znf_C2H2_type"/>
</dbReference>
<evidence type="ECO:0000313" key="4">
    <source>
        <dbReference type="Proteomes" id="UP000247409"/>
    </source>
</evidence>
<proteinExistence type="predicted"/>
<feature type="domain" description="C2H2-type" evidence="2">
    <location>
        <begin position="144"/>
        <end position="166"/>
    </location>
</feature>
<protein>
    <recommendedName>
        <fullName evidence="2">C2H2-type domain-containing protein</fullName>
    </recommendedName>
</protein>
<keyword evidence="4" id="KW-1185">Reference proteome</keyword>
<feature type="compositionally biased region" description="Polar residues" evidence="1">
    <location>
        <begin position="374"/>
        <end position="388"/>
    </location>
</feature>
<feature type="region of interest" description="Disordered" evidence="1">
    <location>
        <begin position="405"/>
        <end position="433"/>
    </location>
</feature>
<feature type="compositionally biased region" description="Basic residues" evidence="1">
    <location>
        <begin position="41"/>
        <end position="52"/>
    </location>
</feature>
<evidence type="ECO:0000259" key="2">
    <source>
        <dbReference type="PROSITE" id="PS00028"/>
    </source>
</evidence>
<dbReference type="EMBL" id="NBIV01000221">
    <property type="protein sequence ID" value="PXF41336.1"/>
    <property type="molecule type" value="Genomic_DNA"/>
</dbReference>
<sequence>MSSPQDRSNRYSAEMFYHLFSDNDRRQAARRNPPRSQQPHNRSRQRPLHPPRRNSQQPPTVPLPYQSSSRKRYFQNRQSQSPNLPDRTLHAHISRDPNSSNPTPASPESSSPAVQKRRREKRPPRGGFIPKVDKEQEYQTDLYCAICELSFYTPAEKALHDRSRDHAREYQFLRNAGRLDEQGNPKPLQISEEDFRKQFATVRTPEQVEKQLQNASIMFPQEEVNRWPKAFKEWVKRSLDDAVRVSRMESNSKILAAVRAEIRVVLDHHTKHCTLRKESWVQKPLATGALYTKDSGIQHNVLLVHEDQLVKPQPGQAGQEQSQADQPPEAQLDDAQTKMETDTLTEKQSNEPRGDARQRTRHQSRSTARHSSHSMKTVTQWSSRDTSHNLASHMPHRLRDSNVHYQHRTEQSRGSEAPSPVPSSQVPLNARNPQVPYLPYDRYAVPSYQHDPHTLHLSRVPSPPEVMYKELQQNWRMSGEAEILFHASKVADKQLFLAKCGERLGQLQIWDSGTSSSQDRIDVEEVLQRVETLKKQFTSREYEYHKLCSELSAVIKILTERGTRVGTIQECIRIQMYAAIQMGSFGDFAKYSSHFMKVGRRASQWSGANLEFVGHWLLSLLFSYKEDRIYPRQREPERALLHIAEEMRNYPFKHGLMNDLCVFESAQVFKSVLSNNWAFFFHRLQNSIVHYATEGRFKQVMEGFIPFVRERALVTMFRKSCWSDTAVFAEPNVVALATVINFLGWNERDADQSVSFLEATKFITSLPYKFVILGGNAHDWRSAYIRADDDEVKLQDNPDVAVVALTAWSGHECAADLT</sequence>
<feature type="compositionally biased region" description="Low complexity" evidence="1">
    <location>
        <begin position="97"/>
        <end position="113"/>
    </location>
</feature>
<dbReference type="OrthoDB" id="10498759at2759"/>
<reference evidence="3 4" key="1">
    <citation type="journal article" date="2018" name="Mol. Biol. Evol.">
        <title>Analysis of the draft genome of the red seaweed Gracilariopsis chorda provides insights into genome size evolution in Rhodophyta.</title>
        <authorList>
            <person name="Lee J."/>
            <person name="Yang E.C."/>
            <person name="Graf L."/>
            <person name="Yang J.H."/>
            <person name="Qiu H."/>
            <person name="Zel Zion U."/>
            <person name="Chan C.X."/>
            <person name="Stephens T.G."/>
            <person name="Weber A.P.M."/>
            <person name="Boo G.H."/>
            <person name="Boo S.M."/>
            <person name="Kim K.M."/>
            <person name="Shin Y."/>
            <person name="Jung M."/>
            <person name="Lee S.J."/>
            <person name="Yim H.S."/>
            <person name="Lee J.H."/>
            <person name="Bhattacharya D."/>
            <person name="Yoon H.S."/>
        </authorList>
    </citation>
    <scope>NUCLEOTIDE SEQUENCE [LARGE SCALE GENOMIC DNA]</scope>
    <source>
        <strain evidence="3 4">SKKU-2015</strain>
        <tissue evidence="3">Whole body</tissue>
    </source>
</reference>
<evidence type="ECO:0000313" key="3">
    <source>
        <dbReference type="EMBL" id="PXF41336.1"/>
    </source>
</evidence>
<feature type="compositionally biased region" description="Polar residues" evidence="1">
    <location>
        <begin position="316"/>
        <end position="325"/>
    </location>
</feature>
<dbReference type="SUPFAM" id="SSF57667">
    <property type="entry name" value="beta-beta-alpha zinc fingers"/>
    <property type="match status" value="1"/>
</dbReference>
<feature type="compositionally biased region" description="Basic residues" evidence="1">
    <location>
        <begin position="115"/>
        <end position="124"/>
    </location>
</feature>
<organism evidence="3 4">
    <name type="scientific">Gracilariopsis chorda</name>
    <dbReference type="NCBI Taxonomy" id="448386"/>
    <lineage>
        <taxon>Eukaryota</taxon>
        <taxon>Rhodophyta</taxon>
        <taxon>Florideophyceae</taxon>
        <taxon>Rhodymeniophycidae</taxon>
        <taxon>Gracilariales</taxon>
        <taxon>Gracilariaceae</taxon>
        <taxon>Gracilariopsis</taxon>
    </lineage>
</organism>
<feature type="compositionally biased region" description="Basic and acidic residues" evidence="1">
    <location>
        <begin position="335"/>
        <end position="358"/>
    </location>
</feature>
<feature type="region of interest" description="Disordered" evidence="1">
    <location>
        <begin position="1"/>
        <end position="133"/>
    </location>
</feature>
<dbReference type="PROSITE" id="PS00028">
    <property type="entry name" value="ZINC_FINGER_C2H2_1"/>
    <property type="match status" value="1"/>
</dbReference>
<feature type="region of interest" description="Disordered" evidence="1">
    <location>
        <begin position="312"/>
        <end position="388"/>
    </location>
</feature>
<feature type="compositionally biased region" description="Basic residues" evidence="1">
    <location>
        <begin position="359"/>
        <end position="373"/>
    </location>
</feature>
<dbReference type="InterPro" id="IPR036236">
    <property type="entry name" value="Znf_C2H2_sf"/>
</dbReference>